<protein>
    <submittedName>
        <fullName evidence="2">Uncharacterized protein</fullName>
    </submittedName>
</protein>
<dbReference type="Proteomes" id="UP000826195">
    <property type="component" value="Unassembled WGS sequence"/>
</dbReference>
<comment type="caution">
    <text evidence="2">The sequence shown here is derived from an EMBL/GenBank/DDBJ whole genome shotgun (WGS) entry which is preliminary data.</text>
</comment>
<proteinExistence type="predicted"/>
<evidence type="ECO:0000313" key="2">
    <source>
        <dbReference type="EMBL" id="KAH0567085.1"/>
    </source>
</evidence>
<gene>
    <name evidence="2" type="ORF">KQX54_006537</name>
</gene>
<evidence type="ECO:0000313" key="3">
    <source>
        <dbReference type="Proteomes" id="UP000826195"/>
    </source>
</evidence>
<organism evidence="2 3">
    <name type="scientific">Cotesia glomerata</name>
    <name type="common">Lepidopteran parasitic wasp</name>
    <name type="synonym">Apanteles glomeratus</name>
    <dbReference type="NCBI Taxonomy" id="32391"/>
    <lineage>
        <taxon>Eukaryota</taxon>
        <taxon>Metazoa</taxon>
        <taxon>Ecdysozoa</taxon>
        <taxon>Arthropoda</taxon>
        <taxon>Hexapoda</taxon>
        <taxon>Insecta</taxon>
        <taxon>Pterygota</taxon>
        <taxon>Neoptera</taxon>
        <taxon>Endopterygota</taxon>
        <taxon>Hymenoptera</taxon>
        <taxon>Apocrita</taxon>
        <taxon>Ichneumonoidea</taxon>
        <taxon>Braconidae</taxon>
        <taxon>Microgastrinae</taxon>
        <taxon>Cotesia</taxon>
    </lineage>
</organism>
<dbReference type="AlphaFoldDB" id="A0AAV7J2T9"/>
<reference evidence="2 3" key="1">
    <citation type="journal article" date="2021" name="J. Hered.">
        <title>A chromosome-level genome assembly of the parasitoid wasp, Cotesia glomerata (Hymenoptera: Braconidae).</title>
        <authorList>
            <person name="Pinto B.J."/>
            <person name="Weis J.J."/>
            <person name="Gamble T."/>
            <person name="Ode P.J."/>
            <person name="Paul R."/>
            <person name="Zaspel J.M."/>
        </authorList>
    </citation>
    <scope>NUCLEOTIDE SEQUENCE [LARGE SCALE GENOMIC DNA]</scope>
    <source>
        <strain evidence="2">CgM1</strain>
    </source>
</reference>
<accession>A0AAV7J2T9</accession>
<name>A0AAV7J2T9_COTGL</name>
<keyword evidence="3" id="KW-1185">Reference proteome</keyword>
<evidence type="ECO:0000256" key="1">
    <source>
        <dbReference type="SAM" id="MobiDB-lite"/>
    </source>
</evidence>
<dbReference type="EMBL" id="JAHXZJ010000001">
    <property type="protein sequence ID" value="KAH0567085.1"/>
    <property type="molecule type" value="Genomic_DNA"/>
</dbReference>
<sequence length="96" mass="11035">MKEKERRERVRPEWCPDARAPLPPLRSTIKVSGSEADQLDKKWTFPNTADDQARELPATRLQIPAKKEKKIIKQRKRVENDARDAPGGIILGIYTD</sequence>
<feature type="region of interest" description="Disordered" evidence="1">
    <location>
        <begin position="18"/>
        <end position="38"/>
    </location>
</feature>